<dbReference type="CDD" id="cd03316">
    <property type="entry name" value="MR_like"/>
    <property type="match status" value="1"/>
</dbReference>
<dbReference type="InterPro" id="IPR013342">
    <property type="entry name" value="Mandelate_racemase_C"/>
</dbReference>
<dbReference type="Pfam" id="PF13378">
    <property type="entry name" value="MR_MLE_C"/>
    <property type="match status" value="1"/>
</dbReference>
<dbReference type="SUPFAM" id="SSF54826">
    <property type="entry name" value="Enolase N-terminal domain-like"/>
    <property type="match status" value="1"/>
</dbReference>
<dbReference type="Gene3D" id="3.30.390.10">
    <property type="entry name" value="Enolase-like, N-terminal domain"/>
    <property type="match status" value="1"/>
</dbReference>
<dbReference type="InterPro" id="IPR013341">
    <property type="entry name" value="Mandelate_racemase_N_dom"/>
</dbReference>
<dbReference type="EMBL" id="UINC01005824">
    <property type="protein sequence ID" value="SVA23778.1"/>
    <property type="molecule type" value="Genomic_DNA"/>
</dbReference>
<dbReference type="AlphaFoldDB" id="A0A381U896"/>
<dbReference type="Gene3D" id="3.20.20.120">
    <property type="entry name" value="Enolase-like C-terminal domain"/>
    <property type="match status" value="1"/>
</dbReference>
<dbReference type="SUPFAM" id="SSF51604">
    <property type="entry name" value="Enolase C-terminal domain-like"/>
    <property type="match status" value="1"/>
</dbReference>
<dbReference type="InterPro" id="IPR029017">
    <property type="entry name" value="Enolase-like_N"/>
</dbReference>
<sequence length="406" mass="44933">MRIAVVGHGNWRWPIIKLYTNQGLVGLGEVRDGASARYALMLKSRLLGENPCDVDRLFRKLTQFGGPGRLGGGVCGVEMALMDLAGKAWGVPCYMLAGGKYRDRVKCYADTPTRPDPEDMGILLKSRMEQGFEFLKMDIGVQTAALYQGGVVNSKNIHESAAVMHPFTGIQVTDYGIEKLCDYVAAVREIVGYEVPIASDHFGHMGVENCIRIGKALDRFSLAWYEDMIPWTFVDQWQRLKSSVDTPVCTGEDIYLKKGFEPLVEARAVSIIHPDLATSGGILETKRIADYCKEAGIAVALHQAGSPVVAMANAHCAAAIDNFLALEMHSVDLPWWDELVTGMDNKIVQQGYIKVPDAPGLGIELNDEAVEEHLNRDSSEFSIYPEGMFESTNEWNELDSHDRIWS</sequence>
<dbReference type="InterPro" id="IPR036849">
    <property type="entry name" value="Enolase-like_C_sf"/>
</dbReference>
<feature type="domain" description="Mandelate racemase/muconate lactonizing enzyme C-terminal" evidence="2">
    <location>
        <begin position="117"/>
        <end position="247"/>
    </location>
</feature>
<dbReference type="SFLD" id="SFLDS00001">
    <property type="entry name" value="Enolase"/>
    <property type="match status" value="1"/>
</dbReference>
<dbReference type="SFLD" id="SFLDG00179">
    <property type="entry name" value="mandelate_racemase"/>
    <property type="match status" value="1"/>
</dbReference>
<organism evidence="3">
    <name type="scientific">marine metagenome</name>
    <dbReference type="NCBI Taxonomy" id="408172"/>
    <lineage>
        <taxon>unclassified sequences</taxon>
        <taxon>metagenomes</taxon>
        <taxon>ecological metagenomes</taxon>
    </lineage>
</organism>
<dbReference type="InterPro" id="IPR034593">
    <property type="entry name" value="DgoD-like"/>
</dbReference>
<accession>A0A381U896</accession>
<dbReference type="PANTHER" id="PTHR48080:SF2">
    <property type="entry name" value="D-GALACTONATE DEHYDRATASE"/>
    <property type="match status" value="1"/>
</dbReference>
<dbReference type="PANTHER" id="PTHR48080">
    <property type="entry name" value="D-GALACTONATE DEHYDRATASE-RELATED"/>
    <property type="match status" value="1"/>
</dbReference>
<reference evidence="3" key="1">
    <citation type="submission" date="2018-05" db="EMBL/GenBank/DDBJ databases">
        <authorList>
            <person name="Lanie J.A."/>
            <person name="Ng W.-L."/>
            <person name="Kazmierczak K.M."/>
            <person name="Andrzejewski T.M."/>
            <person name="Davidsen T.M."/>
            <person name="Wayne K.J."/>
            <person name="Tettelin H."/>
            <person name="Glass J.I."/>
            <person name="Rusch D."/>
            <person name="Podicherti R."/>
            <person name="Tsui H.-C.T."/>
            <person name="Winkler M.E."/>
        </authorList>
    </citation>
    <scope>NUCLEOTIDE SEQUENCE</scope>
</reference>
<evidence type="ECO:0000256" key="1">
    <source>
        <dbReference type="ARBA" id="ARBA00023239"/>
    </source>
</evidence>
<evidence type="ECO:0000313" key="3">
    <source>
        <dbReference type="EMBL" id="SVA23778.1"/>
    </source>
</evidence>
<protein>
    <recommendedName>
        <fullName evidence="2">Mandelate racemase/muconate lactonizing enzyme C-terminal domain-containing protein</fullName>
    </recommendedName>
</protein>
<proteinExistence type="predicted"/>
<keyword evidence="1" id="KW-0456">Lyase</keyword>
<dbReference type="SMART" id="SM00922">
    <property type="entry name" value="MR_MLE"/>
    <property type="match status" value="1"/>
</dbReference>
<dbReference type="InterPro" id="IPR029065">
    <property type="entry name" value="Enolase_C-like"/>
</dbReference>
<evidence type="ECO:0000259" key="2">
    <source>
        <dbReference type="SMART" id="SM00922"/>
    </source>
</evidence>
<gene>
    <name evidence="3" type="ORF">METZ01_LOCUS76632</name>
</gene>
<name>A0A381U896_9ZZZZ</name>
<dbReference type="GO" id="GO:0016829">
    <property type="term" value="F:lyase activity"/>
    <property type="evidence" value="ECO:0007669"/>
    <property type="project" value="UniProtKB-KW"/>
</dbReference>
<dbReference type="Pfam" id="PF02746">
    <property type="entry name" value="MR_MLE_N"/>
    <property type="match status" value="1"/>
</dbReference>